<sequence length="263" mass="29630">MKKNSYLLRPSKGYLCRLNLPPSRRSPKKTPYHCLSSSSSSCTITIISNSKIAEESLTYRYMGNCVFKGFRLEVEEMIKVVTTDGGIMELYSPITAEFITNEFPGHAIYRSRDLFSQPLFHNEELQVGQPYYLLPINTNTTSTSNTRNTTTTINSLSSSTSSSKLTPYRMSFDNQRMWKRSSTEAEVFPRYNSTGVWKVKLVISPEQLAEIMAQETRTEELIESVRTVAKCGNGVSSSLANSDQSSLSSSRKGSLDQKFNRDI</sequence>
<feature type="region of interest" description="Disordered" evidence="1">
    <location>
        <begin position="234"/>
        <end position="263"/>
    </location>
</feature>
<proteinExistence type="predicted"/>
<dbReference type="InterPro" id="IPR025322">
    <property type="entry name" value="PADRE_dom"/>
</dbReference>
<dbReference type="AlphaFoldDB" id="A0A6N2MYX2"/>
<feature type="compositionally biased region" description="Basic and acidic residues" evidence="1">
    <location>
        <begin position="253"/>
        <end position="263"/>
    </location>
</feature>
<protein>
    <recommendedName>
        <fullName evidence="3">DUF4228 domain-containing protein</fullName>
    </recommendedName>
</protein>
<organism evidence="2">
    <name type="scientific">Salix viminalis</name>
    <name type="common">Common osier</name>
    <name type="synonym">Basket willow</name>
    <dbReference type="NCBI Taxonomy" id="40686"/>
    <lineage>
        <taxon>Eukaryota</taxon>
        <taxon>Viridiplantae</taxon>
        <taxon>Streptophyta</taxon>
        <taxon>Embryophyta</taxon>
        <taxon>Tracheophyta</taxon>
        <taxon>Spermatophyta</taxon>
        <taxon>Magnoliopsida</taxon>
        <taxon>eudicotyledons</taxon>
        <taxon>Gunneridae</taxon>
        <taxon>Pentapetalae</taxon>
        <taxon>rosids</taxon>
        <taxon>fabids</taxon>
        <taxon>Malpighiales</taxon>
        <taxon>Salicaceae</taxon>
        <taxon>Saliceae</taxon>
        <taxon>Salix</taxon>
    </lineage>
</organism>
<dbReference type="PANTHER" id="PTHR33148">
    <property type="entry name" value="PLASTID MOVEMENT IMPAIRED PROTEIN-RELATED"/>
    <property type="match status" value="1"/>
</dbReference>
<accession>A0A6N2MYX2</accession>
<reference evidence="2" key="1">
    <citation type="submission" date="2019-03" db="EMBL/GenBank/DDBJ databases">
        <authorList>
            <person name="Mank J."/>
            <person name="Almeida P."/>
        </authorList>
    </citation>
    <scope>NUCLEOTIDE SEQUENCE</scope>
    <source>
        <strain evidence="2">78183</strain>
    </source>
</reference>
<dbReference type="Pfam" id="PF14009">
    <property type="entry name" value="PADRE"/>
    <property type="match status" value="1"/>
</dbReference>
<feature type="compositionally biased region" description="Low complexity" evidence="1">
    <location>
        <begin position="236"/>
        <end position="252"/>
    </location>
</feature>
<name>A0A6N2MYX2_SALVM</name>
<gene>
    <name evidence="2" type="ORF">SVIM_LOCUS431863</name>
</gene>
<evidence type="ECO:0008006" key="3">
    <source>
        <dbReference type="Google" id="ProtNLM"/>
    </source>
</evidence>
<evidence type="ECO:0000313" key="2">
    <source>
        <dbReference type="EMBL" id="VFU58968.1"/>
    </source>
</evidence>
<dbReference type="EMBL" id="CAADRP010002007">
    <property type="protein sequence ID" value="VFU58968.1"/>
    <property type="molecule type" value="Genomic_DNA"/>
</dbReference>
<dbReference type="PANTHER" id="PTHR33148:SF41">
    <property type="entry name" value="DUF4228 DOMAIN PROTEIN"/>
    <property type="match status" value="1"/>
</dbReference>
<evidence type="ECO:0000256" key="1">
    <source>
        <dbReference type="SAM" id="MobiDB-lite"/>
    </source>
</evidence>